<keyword evidence="1" id="KW-1133">Transmembrane helix</keyword>
<evidence type="ECO:0000313" key="3">
    <source>
        <dbReference type="Proteomes" id="UP000198461"/>
    </source>
</evidence>
<sequence>MNAGHMPAWLEWSVLIIAVGSGVLFVYMMWPYIAHKEWKEKFYDNKVAWALIVVSILAFIFIIAMGAWVDAFFPVETYK</sequence>
<protein>
    <submittedName>
        <fullName evidence="2">Uncharacterized protein</fullName>
    </submittedName>
</protein>
<name>A0A1N6EW04_9GAMM</name>
<keyword evidence="3" id="KW-1185">Reference proteome</keyword>
<dbReference type="EMBL" id="FSRE01000002">
    <property type="protein sequence ID" value="SIN87147.1"/>
    <property type="molecule type" value="Genomic_DNA"/>
</dbReference>
<gene>
    <name evidence="2" type="ORF">SAMN05443662_0796</name>
</gene>
<dbReference type="OrthoDB" id="5616562at2"/>
<evidence type="ECO:0000313" key="2">
    <source>
        <dbReference type="EMBL" id="SIN87147.1"/>
    </source>
</evidence>
<dbReference type="AlphaFoldDB" id="A0A1N6EW04"/>
<evidence type="ECO:0000256" key="1">
    <source>
        <dbReference type="SAM" id="Phobius"/>
    </source>
</evidence>
<feature type="transmembrane region" description="Helical" evidence="1">
    <location>
        <begin position="47"/>
        <end position="69"/>
    </location>
</feature>
<keyword evidence="1" id="KW-0812">Transmembrane</keyword>
<reference evidence="3" key="1">
    <citation type="submission" date="2016-11" db="EMBL/GenBank/DDBJ databases">
        <authorList>
            <person name="Varghese N."/>
            <person name="Submissions S."/>
        </authorList>
    </citation>
    <scope>NUCLEOTIDE SEQUENCE [LARGE SCALE GENOMIC DNA]</scope>
    <source>
        <strain evidence="3">DSM 17737</strain>
    </source>
</reference>
<dbReference type="RefSeq" id="WP_074201098.1">
    <property type="nucleotide sequence ID" value="NZ_FSRE01000002.1"/>
</dbReference>
<proteinExistence type="predicted"/>
<feature type="transmembrane region" description="Helical" evidence="1">
    <location>
        <begin position="12"/>
        <end position="35"/>
    </location>
</feature>
<keyword evidence="1" id="KW-0472">Membrane</keyword>
<organism evidence="2 3">
    <name type="scientific">Sulfurivirga caldicuralii</name>
    <dbReference type="NCBI Taxonomy" id="364032"/>
    <lineage>
        <taxon>Bacteria</taxon>
        <taxon>Pseudomonadati</taxon>
        <taxon>Pseudomonadota</taxon>
        <taxon>Gammaproteobacteria</taxon>
        <taxon>Thiotrichales</taxon>
        <taxon>Piscirickettsiaceae</taxon>
        <taxon>Sulfurivirga</taxon>
    </lineage>
</organism>
<accession>A0A1N6EW04</accession>
<dbReference type="Proteomes" id="UP000198461">
    <property type="component" value="Unassembled WGS sequence"/>
</dbReference>
<dbReference type="STRING" id="364032.SAMN05443662_0796"/>